<evidence type="ECO:0000313" key="6">
    <source>
        <dbReference type="Proteomes" id="UP000189339"/>
    </source>
</evidence>
<comment type="catalytic activity">
    <reaction evidence="2">
        <text>thiamine phosphate + ATP = thiamine diphosphate + ADP</text>
        <dbReference type="Rhea" id="RHEA:15913"/>
        <dbReference type="ChEBI" id="CHEBI:30616"/>
        <dbReference type="ChEBI" id="CHEBI:37575"/>
        <dbReference type="ChEBI" id="CHEBI:58937"/>
        <dbReference type="ChEBI" id="CHEBI:456216"/>
        <dbReference type="EC" id="2.7.4.16"/>
    </reaction>
</comment>
<feature type="region of interest" description="Disordered" evidence="3">
    <location>
        <begin position="290"/>
        <end position="318"/>
    </location>
</feature>
<feature type="binding site" evidence="2">
    <location>
        <position position="310"/>
    </location>
    <ligand>
        <name>substrate</name>
    </ligand>
</feature>
<dbReference type="InterPro" id="IPR016188">
    <property type="entry name" value="PurM-like_N"/>
</dbReference>
<accession>A0A1V2DW43</accession>
<proteinExistence type="inferred from homology"/>
<dbReference type="InterPro" id="IPR036676">
    <property type="entry name" value="PurM-like_C_sf"/>
</dbReference>
<dbReference type="GO" id="GO:0000287">
    <property type="term" value="F:magnesium ion binding"/>
    <property type="evidence" value="ECO:0007669"/>
    <property type="project" value="UniProtKB-UniRule"/>
</dbReference>
<dbReference type="UniPathway" id="UPA00060">
    <property type="reaction ID" value="UER00142"/>
</dbReference>
<dbReference type="Gene3D" id="3.30.1330.10">
    <property type="entry name" value="PurM-like, N-terminal domain"/>
    <property type="match status" value="1"/>
</dbReference>
<dbReference type="PIRSF" id="PIRSF005303">
    <property type="entry name" value="Thiam_monoph_kin"/>
    <property type="match status" value="1"/>
</dbReference>
<dbReference type="AlphaFoldDB" id="A0A1V2DW43"/>
<feature type="binding site" evidence="2">
    <location>
        <position position="211"/>
    </location>
    <ligand>
        <name>ATP</name>
        <dbReference type="ChEBI" id="CHEBI:30616"/>
    </ligand>
</feature>
<feature type="binding site" evidence="2">
    <location>
        <position position="212"/>
    </location>
    <ligand>
        <name>Mg(2+)</name>
        <dbReference type="ChEBI" id="CHEBI:18420"/>
        <label>5</label>
    </ligand>
</feature>
<dbReference type="Pfam" id="PF00586">
    <property type="entry name" value="AIRS"/>
    <property type="match status" value="1"/>
</dbReference>
<feature type="binding site" evidence="2">
    <location>
        <position position="209"/>
    </location>
    <ligand>
        <name>Mg(2+)</name>
        <dbReference type="ChEBI" id="CHEBI:18420"/>
        <label>3</label>
    </ligand>
</feature>
<dbReference type="PANTHER" id="PTHR30270">
    <property type="entry name" value="THIAMINE-MONOPHOSPHATE KINASE"/>
    <property type="match status" value="1"/>
</dbReference>
<comment type="miscellaneous">
    <text evidence="2">Reaction mechanism of ThiL seems to utilize a direct, inline transfer of the gamma-phosphate of ATP to TMP rather than a phosphorylated enzyme intermediate.</text>
</comment>
<gene>
    <name evidence="2" type="primary">thiL</name>
    <name evidence="5" type="ORF">BTO32_04480</name>
</gene>
<keyword evidence="2" id="KW-0547">Nucleotide-binding</keyword>
<comment type="similarity">
    <text evidence="2">Belongs to the thiamine-monophosphate kinase family.</text>
</comment>
<keyword evidence="2" id="KW-0460">Magnesium</keyword>
<feature type="binding site" evidence="2">
    <location>
        <position position="54"/>
    </location>
    <ligand>
        <name>substrate</name>
    </ligand>
</feature>
<dbReference type="SUPFAM" id="SSF56042">
    <property type="entry name" value="PurM C-terminal domain-like"/>
    <property type="match status" value="1"/>
</dbReference>
<name>A0A1V2DW43_9GAMM</name>
<comment type="caution">
    <text evidence="5">The sequence shown here is derived from an EMBL/GenBank/DDBJ whole genome shotgun (WGS) entry which is preliminary data.</text>
</comment>
<dbReference type="OrthoDB" id="9802811at2"/>
<evidence type="ECO:0000256" key="3">
    <source>
        <dbReference type="SAM" id="MobiDB-lite"/>
    </source>
</evidence>
<feature type="binding site" evidence="2">
    <location>
        <begin position="121"/>
        <end position="122"/>
    </location>
    <ligand>
        <name>ATP</name>
        <dbReference type="ChEBI" id="CHEBI:30616"/>
    </ligand>
</feature>
<evidence type="ECO:0000256" key="2">
    <source>
        <dbReference type="HAMAP-Rule" id="MF_02128"/>
    </source>
</evidence>
<organism evidence="5 6">
    <name type="scientific">Marinobacter lutaoensis</name>
    <dbReference type="NCBI Taxonomy" id="135739"/>
    <lineage>
        <taxon>Bacteria</taxon>
        <taxon>Pseudomonadati</taxon>
        <taxon>Pseudomonadota</taxon>
        <taxon>Gammaproteobacteria</taxon>
        <taxon>Pseudomonadales</taxon>
        <taxon>Marinobacteraceae</taxon>
        <taxon>Marinobacter</taxon>
    </lineage>
</organism>
<dbReference type="GO" id="GO:0009030">
    <property type="term" value="F:thiamine-phosphate kinase activity"/>
    <property type="evidence" value="ECO:0007669"/>
    <property type="project" value="UniProtKB-UniRule"/>
</dbReference>
<dbReference type="HAMAP" id="MF_02128">
    <property type="entry name" value="TMP_kinase"/>
    <property type="match status" value="1"/>
</dbReference>
<keyword evidence="2" id="KW-0067">ATP-binding</keyword>
<feature type="binding site" evidence="2">
    <location>
        <position position="146"/>
    </location>
    <ligand>
        <name>ATP</name>
        <dbReference type="ChEBI" id="CHEBI:30616"/>
    </ligand>
</feature>
<feature type="binding site" evidence="2">
    <location>
        <position position="47"/>
    </location>
    <ligand>
        <name>Mg(2+)</name>
        <dbReference type="ChEBI" id="CHEBI:18420"/>
        <label>1</label>
    </ligand>
</feature>
<comment type="function">
    <text evidence="2">Catalyzes the ATP-dependent phosphorylation of thiamine-monophosphate (TMP) to form thiamine-pyrophosphate (TPP), the active form of vitamin B1.</text>
</comment>
<comment type="caution">
    <text evidence="2">Lacks conserved residue(s) required for the propagation of feature annotation.</text>
</comment>
<feature type="binding site" evidence="2">
    <location>
        <position position="75"/>
    </location>
    <ligand>
        <name>Mg(2+)</name>
        <dbReference type="ChEBI" id="CHEBI:18420"/>
        <label>3</label>
    </ligand>
</feature>
<comment type="pathway">
    <text evidence="2">Cofactor biosynthesis; thiamine diphosphate biosynthesis; thiamine diphosphate from thiamine phosphate: step 1/1.</text>
</comment>
<dbReference type="InterPro" id="IPR006283">
    <property type="entry name" value="ThiL-like"/>
</dbReference>
<feature type="binding site" evidence="2">
    <location>
        <position position="75"/>
    </location>
    <ligand>
        <name>Mg(2+)</name>
        <dbReference type="ChEBI" id="CHEBI:18420"/>
        <label>2</label>
    </ligand>
</feature>
<evidence type="ECO:0000256" key="1">
    <source>
        <dbReference type="ARBA" id="ARBA00022977"/>
    </source>
</evidence>
<dbReference type="Proteomes" id="UP000189339">
    <property type="component" value="Unassembled WGS sequence"/>
</dbReference>
<protein>
    <recommendedName>
        <fullName evidence="2">Thiamine-monophosphate kinase</fullName>
        <shortName evidence="2">TMP kinase</shortName>
        <shortName evidence="2">Thiamine-phosphate kinase</shortName>
        <ecNumber evidence="2">2.7.4.16</ecNumber>
    </recommendedName>
</protein>
<dbReference type="STRING" id="135739.BTO32_04480"/>
<keyword evidence="2" id="KW-0808">Transferase</keyword>
<feature type="binding site" evidence="2">
    <location>
        <position position="30"/>
    </location>
    <ligand>
        <name>Mg(2+)</name>
        <dbReference type="ChEBI" id="CHEBI:18420"/>
        <label>4</label>
    </ligand>
</feature>
<feature type="binding site" evidence="2">
    <location>
        <position position="30"/>
    </location>
    <ligand>
        <name>Mg(2+)</name>
        <dbReference type="ChEBI" id="CHEBI:18420"/>
        <label>3</label>
    </ligand>
</feature>
<keyword evidence="2 5" id="KW-0418">Kinase</keyword>
<evidence type="ECO:0000313" key="5">
    <source>
        <dbReference type="EMBL" id="ONF44709.1"/>
    </source>
</evidence>
<dbReference type="InterPro" id="IPR036921">
    <property type="entry name" value="PurM-like_N_sf"/>
</dbReference>
<keyword evidence="1 2" id="KW-0784">Thiamine biosynthesis</keyword>
<feature type="binding site" evidence="2">
    <location>
        <position position="75"/>
    </location>
    <ligand>
        <name>Mg(2+)</name>
        <dbReference type="ChEBI" id="CHEBI:18420"/>
        <label>4</label>
    </ligand>
</feature>
<dbReference type="SUPFAM" id="SSF55326">
    <property type="entry name" value="PurM N-terminal domain-like"/>
    <property type="match status" value="1"/>
</dbReference>
<feature type="binding site" evidence="2">
    <location>
        <position position="259"/>
    </location>
    <ligand>
        <name>substrate</name>
    </ligand>
</feature>
<sequence length="318" mass="33816">MGEFDLIRRYFDPVAREQGHPDLRLALGDDCAILRVPPGRDLVFSMDTLVEGVHFPRAYPAERLAWRALAAAASDLAAMGADPVCFTLALTIPRSEERWLAAFAQGLSEAARSFGLALAGGDTTRGPLTVTLQVQGTVPQDQALRRDGAAVGDLIVVSGTLGDAAAALAYLDERSPSEDARALLARYHRPVPRLALGQALRGIASAAIDVSDGLGADLQHLLSRSGVGACLDLSQLPLSPALRRCRGPEASHLAWCGGDDYELCVTLPETGWHRLAPAVRAQLTPIGRVESKPGLRFQEGTPEPDGSAGFDHFRSEDG</sequence>
<dbReference type="PANTHER" id="PTHR30270:SF0">
    <property type="entry name" value="THIAMINE-MONOPHOSPHATE KINASE"/>
    <property type="match status" value="1"/>
</dbReference>
<reference evidence="5 6" key="1">
    <citation type="submission" date="2016-12" db="EMBL/GenBank/DDBJ databases">
        <title>Marinobacter lutaoensis whole genome sequencing.</title>
        <authorList>
            <person name="Verma A."/>
            <person name="Krishnamurthi S."/>
        </authorList>
    </citation>
    <scope>NUCLEOTIDE SEQUENCE [LARGE SCALE GENOMIC DNA]</scope>
    <source>
        <strain evidence="5 6">T5054</strain>
    </source>
</reference>
<feature type="binding site" evidence="2">
    <location>
        <position position="45"/>
    </location>
    <ligand>
        <name>Mg(2+)</name>
        <dbReference type="ChEBI" id="CHEBI:18420"/>
        <label>4</label>
    </ligand>
</feature>
<dbReference type="EC" id="2.7.4.16" evidence="2"/>
<dbReference type="NCBIfam" id="TIGR01379">
    <property type="entry name" value="thiL"/>
    <property type="match status" value="1"/>
</dbReference>
<dbReference type="CDD" id="cd02194">
    <property type="entry name" value="ThiL"/>
    <property type="match status" value="1"/>
</dbReference>
<dbReference type="EMBL" id="MSCW01000003">
    <property type="protein sequence ID" value="ONF44709.1"/>
    <property type="molecule type" value="Genomic_DNA"/>
</dbReference>
<dbReference type="GO" id="GO:0005524">
    <property type="term" value="F:ATP binding"/>
    <property type="evidence" value="ECO:0007669"/>
    <property type="project" value="UniProtKB-UniRule"/>
</dbReference>
<evidence type="ECO:0000259" key="4">
    <source>
        <dbReference type="Pfam" id="PF00586"/>
    </source>
</evidence>
<dbReference type="GO" id="GO:0009228">
    <property type="term" value="P:thiamine biosynthetic process"/>
    <property type="evidence" value="ECO:0007669"/>
    <property type="project" value="UniProtKB-KW"/>
</dbReference>
<feature type="binding site" evidence="2">
    <location>
        <position position="47"/>
    </location>
    <ligand>
        <name>Mg(2+)</name>
        <dbReference type="ChEBI" id="CHEBI:18420"/>
        <label>2</label>
    </ligand>
</feature>
<feature type="binding site" evidence="2">
    <location>
        <position position="122"/>
    </location>
    <ligand>
        <name>Mg(2+)</name>
        <dbReference type="ChEBI" id="CHEBI:18420"/>
        <label>1</label>
    </ligand>
</feature>
<keyword evidence="6" id="KW-1185">Reference proteome</keyword>
<feature type="domain" description="PurM-like N-terminal" evidence="4">
    <location>
        <begin position="28"/>
        <end position="138"/>
    </location>
</feature>
<dbReference type="RefSeq" id="WP_076723259.1">
    <property type="nucleotide sequence ID" value="NZ_JABWTC010000011.1"/>
</dbReference>
<dbReference type="GO" id="GO:0009229">
    <property type="term" value="P:thiamine diphosphate biosynthetic process"/>
    <property type="evidence" value="ECO:0007669"/>
    <property type="project" value="UniProtKB-UniRule"/>
</dbReference>
<dbReference type="Gene3D" id="3.90.650.10">
    <property type="entry name" value="PurM-like C-terminal domain"/>
    <property type="match status" value="1"/>
</dbReference>
<keyword evidence="2" id="KW-0479">Metal-binding</keyword>